<keyword evidence="1" id="KW-0677">Repeat</keyword>
<sequence>MSGLRETLKLAVRSARHGQKSGSSAGTNASDGQNHTSSLECEEVALADTAEEPLSISEQIWNSGYQKLKDSKPQLVSSFEAILSKKTNGVITNQQTLKALINASLEQQRESPTQKESWKMSNLSLAPNLLFRQVYKQVKKPPLHGAPHVSSSNYLPMSLMKLSRIEKGSTKDAIKRYNWDSLLQDVKNAEKLVESDDAVVKGERNTANLQVLATVARTAEDNECLRQLRVTDPRDDKKRIEEEKGGLLKDAYTWVLSNDEYKLWLNSGSDTPNVLWIRGDPGKGKTMLLCGILNELRDRQPAFFFCQATDLRINSAENVLRGLLYMIADEDAMSRVLLLLRNRFDRAGDKLFKDANTWVVLRDLFKDVLHDLGKEILLVIDALDECSDRWKLLELVKTSSKNVKWLISSRNWPEIEEALKSSSIIRSLSLELNAQSVSLAVQTFIDIKTNELAKIKQLGIQTADLVRQYLTDHAQKTFLWVAIVVQSLKEKSNKWNILDLLKKFPSGLQAMYTRIATLVEEAEEVEILKEIVSIAATVERPLS</sequence>
<gene>
    <name evidence="4" type="ORF">GOMPHAMPRED_005135</name>
</gene>
<reference evidence="4" key="1">
    <citation type="submission" date="2021-03" db="EMBL/GenBank/DDBJ databases">
        <authorList>
            <person name="Tagirdzhanova G."/>
        </authorList>
    </citation>
    <scope>NUCLEOTIDE SEQUENCE</scope>
</reference>
<dbReference type="PANTHER" id="PTHR10039">
    <property type="entry name" value="AMELOGENIN"/>
    <property type="match status" value="1"/>
</dbReference>
<keyword evidence="5" id="KW-1185">Reference proteome</keyword>
<proteinExistence type="predicted"/>
<dbReference type="InterPro" id="IPR027417">
    <property type="entry name" value="P-loop_NTPase"/>
</dbReference>
<dbReference type="SUPFAM" id="SSF52540">
    <property type="entry name" value="P-loop containing nucleoside triphosphate hydrolases"/>
    <property type="match status" value="1"/>
</dbReference>
<accession>A0A8H3EIW6</accession>
<feature type="region of interest" description="Disordered" evidence="2">
    <location>
        <begin position="1"/>
        <end position="38"/>
    </location>
</feature>
<dbReference type="OrthoDB" id="538223at2759"/>
<feature type="compositionally biased region" description="Polar residues" evidence="2">
    <location>
        <begin position="20"/>
        <end position="38"/>
    </location>
</feature>
<evidence type="ECO:0000256" key="1">
    <source>
        <dbReference type="ARBA" id="ARBA00022737"/>
    </source>
</evidence>
<evidence type="ECO:0000256" key="2">
    <source>
        <dbReference type="SAM" id="MobiDB-lite"/>
    </source>
</evidence>
<feature type="domain" description="NACHT" evidence="3">
    <location>
        <begin position="273"/>
        <end position="385"/>
    </location>
</feature>
<organism evidence="4 5">
    <name type="scientific">Gomphillus americanus</name>
    <dbReference type="NCBI Taxonomy" id="1940652"/>
    <lineage>
        <taxon>Eukaryota</taxon>
        <taxon>Fungi</taxon>
        <taxon>Dikarya</taxon>
        <taxon>Ascomycota</taxon>
        <taxon>Pezizomycotina</taxon>
        <taxon>Lecanoromycetes</taxon>
        <taxon>OSLEUM clade</taxon>
        <taxon>Ostropomycetidae</taxon>
        <taxon>Ostropales</taxon>
        <taxon>Graphidaceae</taxon>
        <taxon>Gomphilloideae</taxon>
        <taxon>Gomphillus</taxon>
    </lineage>
</organism>
<evidence type="ECO:0000313" key="5">
    <source>
        <dbReference type="Proteomes" id="UP000664169"/>
    </source>
</evidence>
<dbReference type="PROSITE" id="PS50837">
    <property type="entry name" value="NACHT"/>
    <property type="match status" value="1"/>
</dbReference>
<dbReference type="PANTHER" id="PTHR10039:SF5">
    <property type="entry name" value="NACHT DOMAIN-CONTAINING PROTEIN"/>
    <property type="match status" value="1"/>
</dbReference>
<dbReference type="Pfam" id="PF24883">
    <property type="entry name" value="NPHP3_N"/>
    <property type="match status" value="1"/>
</dbReference>
<dbReference type="InterPro" id="IPR007111">
    <property type="entry name" value="NACHT_NTPase"/>
</dbReference>
<name>A0A8H3EIW6_9LECA</name>
<dbReference type="InterPro" id="IPR056884">
    <property type="entry name" value="NPHP3-like_N"/>
</dbReference>
<evidence type="ECO:0000313" key="4">
    <source>
        <dbReference type="EMBL" id="CAF9907531.1"/>
    </source>
</evidence>
<dbReference type="AlphaFoldDB" id="A0A8H3EIW6"/>
<evidence type="ECO:0000259" key="3">
    <source>
        <dbReference type="PROSITE" id="PS50837"/>
    </source>
</evidence>
<protein>
    <recommendedName>
        <fullName evidence="3">NACHT domain-containing protein</fullName>
    </recommendedName>
</protein>
<dbReference type="EMBL" id="CAJPDQ010000003">
    <property type="protein sequence ID" value="CAF9907531.1"/>
    <property type="molecule type" value="Genomic_DNA"/>
</dbReference>
<dbReference type="Proteomes" id="UP000664169">
    <property type="component" value="Unassembled WGS sequence"/>
</dbReference>
<dbReference type="Gene3D" id="3.40.50.300">
    <property type="entry name" value="P-loop containing nucleotide triphosphate hydrolases"/>
    <property type="match status" value="1"/>
</dbReference>
<comment type="caution">
    <text evidence="4">The sequence shown here is derived from an EMBL/GenBank/DDBJ whole genome shotgun (WGS) entry which is preliminary data.</text>
</comment>